<evidence type="ECO:0000256" key="1">
    <source>
        <dbReference type="ARBA" id="ARBA00006484"/>
    </source>
</evidence>
<dbReference type="FunFam" id="3.40.50.720:FF:000084">
    <property type="entry name" value="Short-chain dehydrogenase reductase"/>
    <property type="match status" value="1"/>
</dbReference>
<dbReference type="SUPFAM" id="SSF51735">
    <property type="entry name" value="NAD(P)-binding Rossmann-fold domains"/>
    <property type="match status" value="1"/>
</dbReference>
<dbReference type="GO" id="GO:0032787">
    <property type="term" value="P:monocarboxylic acid metabolic process"/>
    <property type="evidence" value="ECO:0007669"/>
    <property type="project" value="UniProtKB-ARBA"/>
</dbReference>
<sequence length="263" mass="27723">MQIDLTGKTALVTGSTEGIGYAIVRQLARAGADVVVNGRSEEKTANAAERLKGEGARGSVTAVAADLATAKGCDALFAKVPHVDILINNAGIFQPLDFFDADDEVWDRHWQVNVMSAVRLSRAYLPGMQKIDWGRVIFIASESGFNIPVEMIHYGVSKTADIAVARGLAKRMAGTGVTVNSVLPGPTLSEGVEAMLADERAKTGKPIEEVAADFVKKHRGSSIIQRAASVEEVANLVTYLASPLASATTGASMRVDGGLIDTL</sequence>
<dbReference type="PROSITE" id="PS00061">
    <property type="entry name" value="ADH_SHORT"/>
    <property type="match status" value="1"/>
</dbReference>
<dbReference type="Pfam" id="PF00106">
    <property type="entry name" value="adh_short"/>
    <property type="match status" value="1"/>
</dbReference>
<organism evidence="4">
    <name type="scientific">Rhizobium leguminosarum bv. trifolii</name>
    <dbReference type="NCBI Taxonomy" id="386"/>
    <lineage>
        <taxon>Bacteria</taxon>
        <taxon>Pseudomonadati</taxon>
        <taxon>Pseudomonadota</taxon>
        <taxon>Alphaproteobacteria</taxon>
        <taxon>Hyphomicrobiales</taxon>
        <taxon>Rhizobiaceae</taxon>
        <taxon>Rhizobium/Agrobacterium group</taxon>
        <taxon>Rhizobium</taxon>
    </lineage>
</organism>
<dbReference type="Gene3D" id="3.40.50.720">
    <property type="entry name" value="NAD(P)-binding Rossmann-like Domain"/>
    <property type="match status" value="1"/>
</dbReference>
<accession>A0A1B8R5K0</accession>
<dbReference type="RefSeq" id="WP_018245211.1">
    <property type="nucleotide sequence ID" value="NZ_CP050086.1"/>
</dbReference>
<comment type="similarity">
    <text evidence="1 2">Belongs to the short-chain dehydrogenases/reductases (SDR) family.</text>
</comment>
<reference evidence="4" key="2">
    <citation type="journal article" date="2016" name="Front. Microbiol.">
        <title>The Regulatory Protein RosR Affects Rhizobium leguminosarum bv. trifolii Protein Profiles, Cell Surface Properties, and Symbiosis with Clover.</title>
        <authorList>
            <person name="Rachwal K."/>
            <person name="Boguszewska A."/>
            <person name="Kopcinska J."/>
            <person name="Karas M."/>
            <person name="Tchorzewski M."/>
            <person name="Janczarek M."/>
        </authorList>
    </citation>
    <scope>NUCLEOTIDE SEQUENCE</scope>
    <source>
        <strain evidence="4">Rt24.2</strain>
    </source>
</reference>
<dbReference type="PRINTS" id="PR00081">
    <property type="entry name" value="GDHRDH"/>
</dbReference>
<dbReference type="PANTHER" id="PTHR42879">
    <property type="entry name" value="3-OXOACYL-(ACYL-CARRIER-PROTEIN) REDUCTASE"/>
    <property type="match status" value="1"/>
</dbReference>
<dbReference type="InterPro" id="IPR057326">
    <property type="entry name" value="KR_dom"/>
</dbReference>
<dbReference type="GeneID" id="61426638"/>
<reference evidence="4" key="1">
    <citation type="journal article" date="2015" name="BMC Genomics">
        <title>Transcriptome profiling of a Rhizobium leguminosarum bv. trifolii rosR mutant reveals the role of the transcriptional regulator RosR in motility, synthesis of cell-surface components, and other cellular processes.</title>
        <authorList>
            <person name="Rachwal K."/>
            <person name="Matczynska E."/>
            <person name="Janczarek M."/>
        </authorList>
    </citation>
    <scope>NUCLEOTIDE SEQUENCE</scope>
    <source>
        <strain evidence="4">Rt24.2</strain>
    </source>
</reference>
<dbReference type="InterPro" id="IPR002347">
    <property type="entry name" value="SDR_fam"/>
</dbReference>
<dbReference type="PRINTS" id="PR00080">
    <property type="entry name" value="SDRFAMILY"/>
</dbReference>
<dbReference type="EMBL" id="KX490812">
    <property type="protein sequence ID" value="AOO93176.1"/>
    <property type="molecule type" value="Genomic_DNA"/>
</dbReference>
<name>A0A1B8R5K0_RHILT</name>
<dbReference type="InterPro" id="IPR020904">
    <property type="entry name" value="Sc_DH/Rdtase_CS"/>
</dbReference>
<evidence type="ECO:0000313" key="4">
    <source>
        <dbReference type="EMBL" id="AOO93176.1"/>
    </source>
</evidence>
<dbReference type="InterPro" id="IPR036291">
    <property type="entry name" value="NAD(P)-bd_dom_sf"/>
</dbReference>
<proteinExistence type="inferred from homology"/>
<feature type="domain" description="Ketoreductase" evidence="3">
    <location>
        <begin position="8"/>
        <end position="191"/>
    </location>
</feature>
<dbReference type="InterPro" id="IPR050259">
    <property type="entry name" value="SDR"/>
</dbReference>
<dbReference type="CDD" id="cd05233">
    <property type="entry name" value="SDR_c"/>
    <property type="match status" value="1"/>
</dbReference>
<dbReference type="SMART" id="SM00822">
    <property type="entry name" value="PKS_KR"/>
    <property type="match status" value="1"/>
</dbReference>
<protein>
    <submittedName>
        <fullName evidence="4">Oxidoreductase</fullName>
    </submittedName>
</protein>
<evidence type="ECO:0000256" key="2">
    <source>
        <dbReference type="RuleBase" id="RU000363"/>
    </source>
</evidence>
<dbReference type="AlphaFoldDB" id="A0A1B8R5K0"/>
<evidence type="ECO:0000259" key="3">
    <source>
        <dbReference type="SMART" id="SM00822"/>
    </source>
</evidence>